<protein>
    <submittedName>
        <fullName evidence="8">Flagellar biosynthesis protein</fullName>
    </submittedName>
</protein>
<feature type="transmembrane region" description="Helical" evidence="7">
    <location>
        <begin position="303"/>
        <end position="325"/>
    </location>
</feature>
<dbReference type="Gene3D" id="3.40.50.12790">
    <property type="entry name" value="FHIPEP family, domain 4"/>
    <property type="match status" value="1"/>
</dbReference>
<evidence type="ECO:0000313" key="9">
    <source>
        <dbReference type="Proteomes" id="UP000018951"/>
    </source>
</evidence>
<dbReference type="PATRIC" id="fig|1401685.3.peg.23"/>
<evidence type="ECO:0000256" key="5">
    <source>
        <dbReference type="ARBA" id="ARBA00022989"/>
    </source>
</evidence>
<feature type="transmembrane region" description="Helical" evidence="7">
    <location>
        <begin position="204"/>
        <end position="226"/>
    </location>
</feature>
<feature type="transmembrane region" description="Helical" evidence="7">
    <location>
        <begin position="112"/>
        <end position="135"/>
    </location>
</feature>
<sequence length="682" mass="75039">MSQILGYANRISKYGNIIFTISVFTIIAIILWPVPAVTLDLFFSLSIALSILILVNVLFINQAVEFTAFPAILLISTLLRLSLNIASTRLILSRGNTGMDAAGQIISSFGNFAMQGSVVIGIIIFIIITIINFIVITKGSERIAEVAARFNLDAMPGKQLAIDADVAAGVMTSKEAQEKRAELAISNTFFGAMDGASKFVRGDAIAGILITLVNFVGGLLIGTLQYGMAISDALGAYSVLTIGDGLVSQIPALIVSVSSGLLVTKSDTNEATNKAIFRQISNYPIVMVITSVLLLIMGSMPGMPLMIFILTSALIVACVYVIYVLKTHQASLEKIDSQSVMEDKEDSDRVEEALAMDVIRLELGSNLVVMIDKISNSIKSSRIQFAADMGVVIPTIRVRDNLSLGSDEYKIFIKESVMSQNESYVNKFMVINPNNQPMNIGGVDGYDPTFGIPIKWVTKDKRAQCLAKNYTIVEPNMVIVTNVIELVKANIGSLISYDAINQLITKLSETDRKLVEDLIPTKVSLTLVKQILESLLKEQVSIKNLADILETIGQTIEYSKDITFITEQVRIVLKSQISSKYLNRDKKIDIISVTAKKESLFNEHISQGKIVLPPRELEELVNRIQTIYNIYSMKHDHVIFVVSSNKIRPLFYELVTRFNPSIVVLSQNEIPSNIKTHILQQL</sequence>
<evidence type="ECO:0000256" key="1">
    <source>
        <dbReference type="ARBA" id="ARBA00004651"/>
    </source>
</evidence>
<keyword evidence="8" id="KW-0969">Cilium</keyword>
<organism evidence="8 9">
    <name type="scientific">Candidatus Xenolissoclinum pacificiensis L6</name>
    <dbReference type="NCBI Taxonomy" id="1401685"/>
    <lineage>
        <taxon>Bacteria</taxon>
        <taxon>Pseudomonadati</taxon>
        <taxon>Pseudomonadota</taxon>
        <taxon>Alphaproteobacteria</taxon>
        <taxon>Rickettsiales</taxon>
        <taxon>Anaplasmataceae</taxon>
        <taxon>Candidatus Xenolissoclinum</taxon>
    </lineage>
</organism>
<dbReference type="InterPro" id="IPR042193">
    <property type="entry name" value="FHIPEP_3"/>
</dbReference>
<dbReference type="Gene3D" id="3.40.30.60">
    <property type="entry name" value="FHIPEP family, domain 1"/>
    <property type="match status" value="1"/>
</dbReference>
<feature type="transmembrane region" description="Helical" evidence="7">
    <location>
        <begin position="246"/>
        <end position="264"/>
    </location>
</feature>
<dbReference type="InterPro" id="IPR042196">
    <property type="entry name" value="FHIPEP_4"/>
</dbReference>
<keyword evidence="3" id="KW-1003">Cell membrane</keyword>
<keyword evidence="8" id="KW-0966">Cell projection</keyword>
<dbReference type="PANTHER" id="PTHR30161">
    <property type="entry name" value="FLAGELLAR EXPORT PROTEIN, MEMBRANE FLHA SUBUNIT-RELATED"/>
    <property type="match status" value="1"/>
</dbReference>
<feature type="transmembrane region" description="Helical" evidence="7">
    <location>
        <begin position="71"/>
        <end position="92"/>
    </location>
</feature>
<dbReference type="GO" id="GO:0044780">
    <property type="term" value="P:bacterial-type flagellum assembly"/>
    <property type="evidence" value="ECO:0007669"/>
    <property type="project" value="TreeGrafter"/>
</dbReference>
<dbReference type="AlphaFoldDB" id="W2V2F1"/>
<evidence type="ECO:0000256" key="6">
    <source>
        <dbReference type="ARBA" id="ARBA00023136"/>
    </source>
</evidence>
<name>W2V2F1_9RICK</name>
<evidence type="ECO:0000256" key="3">
    <source>
        <dbReference type="ARBA" id="ARBA00022475"/>
    </source>
</evidence>
<feature type="transmembrane region" description="Helical" evidence="7">
    <location>
        <begin position="14"/>
        <end position="35"/>
    </location>
</feature>
<dbReference type="Gene3D" id="1.10.8.540">
    <property type="entry name" value="FHIPEP family, domain 3"/>
    <property type="match status" value="1"/>
</dbReference>
<comment type="subcellular location">
    <subcellularLocation>
        <location evidence="1">Cell membrane</location>
        <topology evidence="1">Multi-pass membrane protein</topology>
    </subcellularLocation>
</comment>
<evidence type="ECO:0000256" key="7">
    <source>
        <dbReference type="SAM" id="Phobius"/>
    </source>
</evidence>
<dbReference type="GO" id="GO:0009306">
    <property type="term" value="P:protein secretion"/>
    <property type="evidence" value="ECO:0007669"/>
    <property type="project" value="InterPro"/>
</dbReference>
<gene>
    <name evidence="8" type="primary">flhA</name>
    <name evidence="8" type="ORF">P857_793</name>
</gene>
<reference evidence="8 9" key="1">
    <citation type="journal article" date="2013" name="PLoS ONE">
        <title>Bacterial endosymbiosis in a chordate host: long-term co-evolution and conservation of secondary metabolism.</title>
        <authorList>
            <person name="Kwan J.C."/>
            <person name="Schmidt E.W."/>
        </authorList>
    </citation>
    <scope>NUCLEOTIDE SEQUENCE [LARGE SCALE GENOMIC DNA]</scope>
    <source>
        <strain evidence="9">L6</strain>
    </source>
</reference>
<keyword evidence="4 7" id="KW-0812">Transmembrane</keyword>
<dbReference type="EMBL" id="AXCJ01000001">
    <property type="protein sequence ID" value="ETO91623.1"/>
    <property type="molecule type" value="Genomic_DNA"/>
</dbReference>
<dbReference type="PRINTS" id="PR00949">
    <property type="entry name" value="TYPE3IMAPROT"/>
</dbReference>
<dbReference type="STRING" id="1401685.P857_793"/>
<dbReference type="InterPro" id="IPR042194">
    <property type="entry name" value="FHIPEP_1"/>
</dbReference>
<comment type="similarity">
    <text evidence="2">Belongs to the FHIPEP (flagella/HR/invasion proteins export pore) family.</text>
</comment>
<keyword evidence="6 7" id="KW-0472">Membrane</keyword>
<comment type="caution">
    <text evidence="8">The sequence shown here is derived from an EMBL/GenBank/DDBJ whole genome shotgun (WGS) entry which is preliminary data.</text>
</comment>
<dbReference type="Pfam" id="PF00771">
    <property type="entry name" value="FHIPEP"/>
    <property type="match status" value="1"/>
</dbReference>
<dbReference type="PANTHER" id="PTHR30161:SF1">
    <property type="entry name" value="FLAGELLAR BIOSYNTHESIS PROTEIN FLHA-RELATED"/>
    <property type="match status" value="1"/>
</dbReference>
<dbReference type="PIRSF" id="PIRSF005419">
    <property type="entry name" value="FlhA"/>
    <property type="match status" value="1"/>
</dbReference>
<feature type="transmembrane region" description="Helical" evidence="7">
    <location>
        <begin position="276"/>
        <end position="297"/>
    </location>
</feature>
<evidence type="ECO:0000313" key="8">
    <source>
        <dbReference type="EMBL" id="ETO91623.1"/>
    </source>
</evidence>
<evidence type="ECO:0000256" key="4">
    <source>
        <dbReference type="ARBA" id="ARBA00022692"/>
    </source>
</evidence>
<dbReference type="Proteomes" id="UP000018951">
    <property type="component" value="Unassembled WGS sequence"/>
</dbReference>
<proteinExistence type="inferred from homology"/>
<dbReference type="GO" id="GO:0005886">
    <property type="term" value="C:plasma membrane"/>
    <property type="evidence" value="ECO:0007669"/>
    <property type="project" value="UniProtKB-SubCell"/>
</dbReference>
<keyword evidence="5 7" id="KW-1133">Transmembrane helix</keyword>
<feature type="transmembrane region" description="Helical" evidence="7">
    <location>
        <begin position="41"/>
        <end position="59"/>
    </location>
</feature>
<keyword evidence="9" id="KW-1185">Reference proteome</keyword>
<dbReference type="InterPro" id="IPR001712">
    <property type="entry name" value="T3SS_FHIPEP"/>
</dbReference>
<accession>W2V2F1</accession>
<evidence type="ECO:0000256" key="2">
    <source>
        <dbReference type="ARBA" id="ARBA00008835"/>
    </source>
</evidence>
<keyword evidence="8" id="KW-0282">Flagellum</keyword>